<evidence type="ECO:0000313" key="1">
    <source>
        <dbReference type="EMBL" id="PXV66867.1"/>
    </source>
</evidence>
<accession>A0A2V3PR58</accession>
<reference evidence="1 2" key="1">
    <citation type="submission" date="2018-03" db="EMBL/GenBank/DDBJ databases">
        <title>Genomic Encyclopedia of Archaeal and Bacterial Type Strains, Phase II (KMG-II): from individual species to whole genera.</title>
        <authorList>
            <person name="Goeker M."/>
        </authorList>
    </citation>
    <scope>NUCLEOTIDE SEQUENCE [LARGE SCALE GENOMIC DNA]</scope>
    <source>
        <strain evidence="1 2">DSM 100214</strain>
    </source>
</reference>
<dbReference type="AlphaFoldDB" id="A0A2V3PR58"/>
<proteinExistence type="predicted"/>
<evidence type="ECO:0000313" key="2">
    <source>
        <dbReference type="Proteomes" id="UP000247973"/>
    </source>
</evidence>
<dbReference type="RefSeq" id="WP_110309822.1">
    <property type="nucleotide sequence ID" value="NZ_QICL01000004.1"/>
</dbReference>
<comment type="caution">
    <text evidence="1">The sequence shown here is derived from an EMBL/GenBank/DDBJ whole genome shotgun (WGS) entry which is preliminary data.</text>
</comment>
<keyword evidence="2" id="KW-1185">Reference proteome</keyword>
<protein>
    <submittedName>
        <fullName evidence="1">Uncharacterized protein</fullName>
    </submittedName>
</protein>
<dbReference type="EMBL" id="QICL01000004">
    <property type="protein sequence ID" value="PXV66867.1"/>
    <property type="molecule type" value="Genomic_DNA"/>
</dbReference>
<dbReference type="OrthoDB" id="1030256at2"/>
<organism evidence="1 2">
    <name type="scientific">Dysgonomonas alginatilytica</name>
    <dbReference type="NCBI Taxonomy" id="1605892"/>
    <lineage>
        <taxon>Bacteria</taxon>
        <taxon>Pseudomonadati</taxon>
        <taxon>Bacteroidota</taxon>
        <taxon>Bacteroidia</taxon>
        <taxon>Bacteroidales</taxon>
        <taxon>Dysgonomonadaceae</taxon>
        <taxon>Dysgonomonas</taxon>
    </lineage>
</organism>
<gene>
    <name evidence="1" type="ORF">CLV62_104128</name>
</gene>
<name>A0A2V3PR58_9BACT</name>
<dbReference type="Proteomes" id="UP000247973">
    <property type="component" value="Unassembled WGS sequence"/>
</dbReference>
<sequence>MVDNPRFPHYVKIFRAKTDTNGTPVIDPATGEELFESVFGSQCGMRDMVRGWDIDVEVVKADYKLALPKHNIIIKKGDYLEFTNSITGEVKKGRVEESKIFNLGANIWFNENGNG</sequence>